<dbReference type="AlphaFoldDB" id="A0A0D2BSL4"/>
<accession>A0A0D2BSL4</accession>
<keyword evidence="5" id="KW-1185">Reference proteome</keyword>
<dbReference type="PANTHER" id="PTHR47336:SF2">
    <property type="entry name" value="TRANSCRIPTION FACTOR HMS1-RELATED"/>
    <property type="match status" value="1"/>
</dbReference>
<dbReference type="Gene3D" id="4.10.280.10">
    <property type="entry name" value="Helix-loop-helix DNA-binding domain"/>
    <property type="match status" value="1"/>
</dbReference>
<dbReference type="Pfam" id="PF00010">
    <property type="entry name" value="HLH"/>
    <property type="match status" value="1"/>
</dbReference>
<dbReference type="InterPro" id="IPR036638">
    <property type="entry name" value="HLH_DNA-bd_sf"/>
</dbReference>
<dbReference type="Proteomes" id="UP000054342">
    <property type="component" value="Unassembled WGS sequence"/>
</dbReference>
<evidence type="ECO:0000313" key="4">
    <source>
        <dbReference type="EMBL" id="KIW55466.1"/>
    </source>
</evidence>
<dbReference type="InterPro" id="IPR011598">
    <property type="entry name" value="bHLH_dom"/>
</dbReference>
<evidence type="ECO:0000313" key="5">
    <source>
        <dbReference type="Proteomes" id="UP000054342"/>
    </source>
</evidence>
<proteinExistence type="predicted"/>
<keyword evidence="1" id="KW-0175">Coiled coil</keyword>
<dbReference type="EMBL" id="KN847319">
    <property type="protein sequence ID" value="KIW55466.1"/>
    <property type="molecule type" value="Genomic_DNA"/>
</dbReference>
<evidence type="ECO:0000256" key="2">
    <source>
        <dbReference type="SAM" id="MobiDB-lite"/>
    </source>
</evidence>
<dbReference type="STRING" id="348802.A0A0D2BSL4"/>
<gene>
    <name evidence="4" type="ORF">PV05_04205</name>
</gene>
<organism evidence="4 5">
    <name type="scientific">Exophiala xenobiotica</name>
    <dbReference type="NCBI Taxonomy" id="348802"/>
    <lineage>
        <taxon>Eukaryota</taxon>
        <taxon>Fungi</taxon>
        <taxon>Dikarya</taxon>
        <taxon>Ascomycota</taxon>
        <taxon>Pezizomycotina</taxon>
        <taxon>Eurotiomycetes</taxon>
        <taxon>Chaetothyriomycetidae</taxon>
        <taxon>Chaetothyriales</taxon>
        <taxon>Herpotrichiellaceae</taxon>
        <taxon>Exophiala</taxon>
    </lineage>
</organism>
<dbReference type="InterPro" id="IPR052099">
    <property type="entry name" value="Regulatory_TF_Diverse"/>
</dbReference>
<evidence type="ECO:0000256" key="1">
    <source>
        <dbReference type="SAM" id="Coils"/>
    </source>
</evidence>
<evidence type="ECO:0000259" key="3">
    <source>
        <dbReference type="PROSITE" id="PS50888"/>
    </source>
</evidence>
<reference evidence="4 5" key="1">
    <citation type="submission" date="2015-01" db="EMBL/GenBank/DDBJ databases">
        <title>The Genome Sequence of Exophiala xenobiotica CBS118157.</title>
        <authorList>
            <consortium name="The Broad Institute Genomics Platform"/>
            <person name="Cuomo C."/>
            <person name="de Hoog S."/>
            <person name="Gorbushina A."/>
            <person name="Stielow B."/>
            <person name="Teixiera M."/>
            <person name="Abouelleil A."/>
            <person name="Chapman S.B."/>
            <person name="Priest M."/>
            <person name="Young S.K."/>
            <person name="Wortman J."/>
            <person name="Nusbaum C."/>
            <person name="Birren B."/>
        </authorList>
    </citation>
    <scope>NUCLEOTIDE SEQUENCE [LARGE SCALE GENOMIC DNA]</scope>
    <source>
        <strain evidence="4 5">CBS 118157</strain>
    </source>
</reference>
<dbReference type="RefSeq" id="XP_013316050.1">
    <property type="nucleotide sequence ID" value="XM_013460596.1"/>
</dbReference>
<dbReference type="OrthoDB" id="2133190at2759"/>
<feature type="compositionally biased region" description="Polar residues" evidence="2">
    <location>
        <begin position="136"/>
        <end position="154"/>
    </location>
</feature>
<dbReference type="PROSITE" id="PS50888">
    <property type="entry name" value="BHLH"/>
    <property type="match status" value="1"/>
</dbReference>
<protein>
    <recommendedName>
        <fullName evidence="3">BHLH domain-containing protein</fullName>
    </recommendedName>
</protein>
<dbReference type="PANTHER" id="PTHR47336">
    <property type="entry name" value="TRANSCRIPTION FACTOR HMS1-RELATED"/>
    <property type="match status" value="1"/>
</dbReference>
<dbReference type="GeneID" id="25326113"/>
<dbReference type="SUPFAM" id="SSF47459">
    <property type="entry name" value="HLH, helix-loop-helix DNA-binding domain"/>
    <property type="match status" value="1"/>
</dbReference>
<sequence length="307" mass="35029">MATPRVSIAYQEPFLDNQQSYDDSFFLQSLDNEDPGPTSAYLDAWPGQTEIRGLQYPTYLNDFSFGDASYQDPYDNAAPVSFVAPSQTQMVSSPQQRTCPVDTQEYFVNNRFPSAPQDMGQSEPDRRLGAAPRTRASPTITPTNLAPRTSTEQASSRSNSKPGSKSRDDRRPKVTRTRSKRSQSDSSCEEDSANLKAKHNHSVIERRYRDNLNGKITHLHRTLQAVEANSRLIGFDGQYSDPGRRVRKCDIMIKAIHYVHQSEVELRHMTEEIQHLQERVRGLEKLVKCEDCTLLQNLRRLQLEKTY</sequence>
<name>A0A0D2BSL4_9EURO</name>
<feature type="coiled-coil region" evidence="1">
    <location>
        <begin position="259"/>
        <end position="286"/>
    </location>
</feature>
<feature type="domain" description="BHLH" evidence="3">
    <location>
        <begin position="196"/>
        <end position="262"/>
    </location>
</feature>
<dbReference type="GO" id="GO:0046983">
    <property type="term" value="F:protein dimerization activity"/>
    <property type="evidence" value="ECO:0007669"/>
    <property type="project" value="InterPro"/>
</dbReference>
<dbReference type="HOGENOM" id="CLU_068706_0_0_1"/>
<feature type="region of interest" description="Disordered" evidence="2">
    <location>
        <begin position="111"/>
        <end position="202"/>
    </location>
</feature>